<accession>A0A8K0W3M5</accession>
<dbReference type="CDD" id="cd00593">
    <property type="entry name" value="RIBOc"/>
    <property type="match status" value="1"/>
</dbReference>
<dbReference type="InterPro" id="IPR000999">
    <property type="entry name" value="RNase_III_dom"/>
</dbReference>
<keyword evidence="3" id="KW-1185">Reference proteome</keyword>
<proteinExistence type="predicted"/>
<dbReference type="AlphaFoldDB" id="A0A8K0W3M5"/>
<dbReference type="OrthoDB" id="67027at2759"/>
<comment type="caution">
    <text evidence="2">The sequence shown here is derived from an EMBL/GenBank/DDBJ whole genome shotgun (WGS) entry which is preliminary data.</text>
</comment>
<organism evidence="2 3">
    <name type="scientific">Paraphoma chrysanthemicola</name>
    <dbReference type="NCBI Taxonomy" id="798071"/>
    <lineage>
        <taxon>Eukaryota</taxon>
        <taxon>Fungi</taxon>
        <taxon>Dikarya</taxon>
        <taxon>Ascomycota</taxon>
        <taxon>Pezizomycotina</taxon>
        <taxon>Dothideomycetes</taxon>
        <taxon>Pleosporomycetidae</taxon>
        <taxon>Pleosporales</taxon>
        <taxon>Pleosporineae</taxon>
        <taxon>Phaeosphaeriaceae</taxon>
        <taxon>Paraphoma</taxon>
    </lineage>
</organism>
<dbReference type="EMBL" id="JAGMVJ010000003">
    <property type="protein sequence ID" value="KAH7092615.1"/>
    <property type="molecule type" value="Genomic_DNA"/>
</dbReference>
<gene>
    <name evidence="2" type="ORF">FB567DRAFT_241929</name>
</gene>
<evidence type="ECO:0000313" key="3">
    <source>
        <dbReference type="Proteomes" id="UP000813461"/>
    </source>
</evidence>
<dbReference type="Gene3D" id="1.10.1520.10">
    <property type="entry name" value="Ribonuclease III domain"/>
    <property type="match status" value="1"/>
</dbReference>
<name>A0A8K0W3M5_9PLEO</name>
<dbReference type="Proteomes" id="UP000813461">
    <property type="component" value="Unassembled WGS sequence"/>
</dbReference>
<dbReference type="SUPFAM" id="SSF69065">
    <property type="entry name" value="RNase III domain-like"/>
    <property type="match status" value="1"/>
</dbReference>
<dbReference type="InterPro" id="IPR036389">
    <property type="entry name" value="RNase_III_sf"/>
</dbReference>
<dbReference type="GO" id="GO:0004525">
    <property type="term" value="F:ribonuclease III activity"/>
    <property type="evidence" value="ECO:0007669"/>
    <property type="project" value="InterPro"/>
</dbReference>
<reference evidence="2" key="1">
    <citation type="journal article" date="2021" name="Nat. Commun.">
        <title>Genetic determinants of endophytism in the Arabidopsis root mycobiome.</title>
        <authorList>
            <person name="Mesny F."/>
            <person name="Miyauchi S."/>
            <person name="Thiergart T."/>
            <person name="Pickel B."/>
            <person name="Atanasova L."/>
            <person name="Karlsson M."/>
            <person name="Huettel B."/>
            <person name="Barry K.W."/>
            <person name="Haridas S."/>
            <person name="Chen C."/>
            <person name="Bauer D."/>
            <person name="Andreopoulos W."/>
            <person name="Pangilinan J."/>
            <person name="LaButti K."/>
            <person name="Riley R."/>
            <person name="Lipzen A."/>
            <person name="Clum A."/>
            <person name="Drula E."/>
            <person name="Henrissat B."/>
            <person name="Kohler A."/>
            <person name="Grigoriev I.V."/>
            <person name="Martin F.M."/>
            <person name="Hacquard S."/>
        </authorList>
    </citation>
    <scope>NUCLEOTIDE SEQUENCE</scope>
    <source>
        <strain evidence="2">MPI-SDFR-AT-0120</strain>
    </source>
</reference>
<evidence type="ECO:0000259" key="1">
    <source>
        <dbReference type="PROSITE" id="PS50142"/>
    </source>
</evidence>
<dbReference type="GO" id="GO:0006396">
    <property type="term" value="P:RNA processing"/>
    <property type="evidence" value="ECO:0007669"/>
    <property type="project" value="InterPro"/>
</dbReference>
<evidence type="ECO:0000313" key="2">
    <source>
        <dbReference type="EMBL" id="KAH7092615.1"/>
    </source>
</evidence>
<sequence length="165" mass="17861">MDTVEEKIAKVEEIIGYSFTDKLLCAEALQTAGAPNNRLTVNGTLHAVNKNDRLAILGDSVMTVVLCEFWYGYQNGQGSAPIKGQWDSLRLGKLSNAYLGQLGTSLEIDRLIFLNPGMSRASLAMIATAFEALLGAVHKDAGFNGLDAVRIVMNKLDFNDPALLN</sequence>
<feature type="domain" description="RNase III" evidence="1">
    <location>
        <begin position="8"/>
        <end position="142"/>
    </location>
</feature>
<dbReference type="PROSITE" id="PS50142">
    <property type="entry name" value="RNASE_3_2"/>
    <property type="match status" value="1"/>
</dbReference>
<protein>
    <submittedName>
        <fullName evidence="2">Ribonuclease III domain-containing protein</fullName>
    </submittedName>
</protein>
<dbReference type="Pfam" id="PF14622">
    <property type="entry name" value="Ribonucleas_3_3"/>
    <property type="match status" value="1"/>
</dbReference>